<feature type="binding site" evidence="11">
    <location>
        <begin position="11"/>
        <end position="16"/>
    </location>
    <ligand>
        <name>substrate</name>
    </ligand>
</feature>
<dbReference type="InterPro" id="IPR027417">
    <property type="entry name" value="P-loop_NTPase"/>
</dbReference>
<dbReference type="InterPro" id="IPR039657">
    <property type="entry name" value="Dimethylallyltransferase"/>
</dbReference>
<comment type="subunit">
    <text evidence="4 11">Monomer.</text>
</comment>
<evidence type="ECO:0000256" key="12">
    <source>
        <dbReference type="RuleBase" id="RU003783"/>
    </source>
</evidence>
<evidence type="ECO:0000256" key="1">
    <source>
        <dbReference type="ARBA" id="ARBA00001946"/>
    </source>
</evidence>
<proteinExistence type="inferred from homology"/>
<reference evidence="15 16" key="1">
    <citation type="submission" date="2020-11" db="EMBL/GenBank/DDBJ databases">
        <authorList>
            <person name="Peeters C."/>
        </authorList>
    </citation>
    <scope>NUCLEOTIDE SEQUENCE [LARGE SCALE GENOMIC DNA]</scope>
    <source>
        <strain evidence="15 16">LMG 8286</strain>
    </source>
</reference>
<organism evidence="15 16">
    <name type="scientific">Campylobacter suis</name>
    <dbReference type="NCBI Taxonomy" id="2790657"/>
    <lineage>
        <taxon>Bacteria</taxon>
        <taxon>Pseudomonadati</taxon>
        <taxon>Campylobacterota</taxon>
        <taxon>Epsilonproteobacteria</taxon>
        <taxon>Campylobacterales</taxon>
        <taxon>Campylobacteraceae</taxon>
        <taxon>Campylobacter</taxon>
    </lineage>
</organism>
<comment type="similarity">
    <text evidence="3 11 14">Belongs to the IPP transferase family.</text>
</comment>
<sequence>MFKQLAIIGTTASGKSALAIELAKKTQGVILSLDSLCLYKQINIASAKPTLDELASVRHFGINEISVDQNFSAGMFFEIYKKALAYAKQADVALIITGGSGFYLKAMLSGLTPDVAKCKTPSNTEIYELASKVDPKFLHKISQNDSYRLEKWYQIYTFSKTVPSLWLEQNTKPPLISGLEIYEILWDVQELRERIKLRTKLMLEQGLLDEARMLFDKFSSECKPLKSIGLKECGEFLNGLIANEDKLCELISVHTAQLAKRQRTFNRSQFERKFVGNLEEVKIQAIKYLKD</sequence>
<feature type="region of interest" description="Interaction with substrate tRNA" evidence="11">
    <location>
        <begin position="34"/>
        <end position="37"/>
    </location>
</feature>
<evidence type="ECO:0000256" key="2">
    <source>
        <dbReference type="ARBA" id="ARBA00003213"/>
    </source>
</evidence>
<feature type="binding site" evidence="11">
    <location>
        <begin position="9"/>
        <end position="16"/>
    </location>
    <ligand>
        <name>ATP</name>
        <dbReference type="ChEBI" id="CHEBI:30616"/>
    </ligand>
</feature>
<keyword evidence="5 11" id="KW-0808">Transferase</keyword>
<evidence type="ECO:0000256" key="7">
    <source>
        <dbReference type="ARBA" id="ARBA00022741"/>
    </source>
</evidence>
<evidence type="ECO:0000313" key="15">
    <source>
        <dbReference type="EMBL" id="CAD7288672.1"/>
    </source>
</evidence>
<evidence type="ECO:0000256" key="13">
    <source>
        <dbReference type="RuleBase" id="RU003784"/>
    </source>
</evidence>
<feature type="site" description="Interaction with substrate tRNA" evidence="11">
    <location>
        <position position="100"/>
    </location>
</feature>
<keyword evidence="6 11" id="KW-0819">tRNA processing</keyword>
<gene>
    <name evidence="11 15" type="primary">miaA</name>
    <name evidence="15" type="ORF">LMG8286_01440</name>
</gene>
<dbReference type="SUPFAM" id="SSF52540">
    <property type="entry name" value="P-loop containing nucleoside triphosphate hydrolases"/>
    <property type="match status" value="1"/>
</dbReference>
<dbReference type="Gene3D" id="1.10.287.890">
    <property type="entry name" value="Crystal structure of tRNA isopentenylpyrophosphate transferase (bh2366) domain"/>
    <property type="match status" value="1"/>
</dbReference>
<comment type="caution">
    <text evidence="15">The sequence shown here is derived from an EMBL/GenBank/DDBJ whole genome shotgun (WGS) entry which is preliminary data.</text>
</comment>
<accession>A0ABN7K8C4</accession>
<evidence type="ECO:0000256" key="4">
    <source>
        <dbReference type="ARBA" id="ARBA00011245"/>
    </source>
</evidence>
<dbReference type="RefSeq" id="WP_230057184.1">
    <property type="nucleotide sequence ID" value="NZ_CAJHOE010000004.1"/>
</dbReference>
<dbReference type="HAMAP" id="MF_00185">
    <property type="entry name" value="IPP_trans"/>
    <property type="match status" value="1"/>
</dbReference>
<comment type="caution">
    <text evidence="11">Lacks conserved residue(s) required for the propagation of feature annotation.</text>
</comment>
<dbReference type="PANTHER" id="PTHR11088">
    <property type="entry name" value="TRNA DIMETHYLALLYLTRANSFERASE"/>
    <property type="match status" value="1"/>
</dbReference>
<evidence type="ECO:0000256" key="5">
    <source>
        <dbReference type="ARBA" id="ARBA00022679"/>
    </source>
</evidence>
<evidence type="ECO:0000256" key="6">
    <source>
        <dbReference type="ARBA" id="ARBA00022694"/>
    </source>
</evidence>
<keyword evidence="7 11" id="KW-0547">Nucleotide-binding</keyword>
<dbReference type="Gene3D" id="3.40.50.300">
    <property type="entry name" value="P-loop containing nucleotide triphosphate hydrolases"/>
    <property type="match status" value="1"/>
</dbReference>
<comment type="catalytic activity">
    <reaction evidence="10 11 12">
        <text>adenosine(37) in tRNA + dimethylallyl diphosphate = N(6)-dimethylallyladenosine(37) in tRNA + diphosphate</text>
        <dbReference type="Rhea" id="RHEA:26482"/>
        <dbReference type="Rhea" id="RHEA-COMP:10162"/>
        <dbReference type="Rhea" id="RHEA-COMP:10375"/>
        <dbReference type="ChEBI" id="CHEBI:33019"/>
        <dbReference type="ChEBI" id="CHEBI:57623"/>
        <dbReference type="ChEBI" id="CHEBI:74411"/>
        <dbReference type="ChEBI" id="CHEBI:74415"/>
        <dbReference type="EC" id="2.5.1.75"/>
    </reaction>
</comment>
<dbReference type="InterPro" id="IPR018022">
    <property type="entry name" value="IPT"/>
</dbReference>
<dbReference type="NCBIfam" id="TIGR00174">
    <property type="entry name" value="miaA"/>
    <property type="match status" value="1"/>
</dbReference>
<dbReference type="Proteomes" id="UP000789359">
    <property type="component" value="Unassembled WGS sequence"/>
</dbReference>
<evidence type="ECO:0000256" key="8">
    <source>
        <dbReference type="ARBA" id="ARBA00022840"/>
    </source>
</evidence>
<dbReference type="EMBL" id="CAJHOE010000004">
    <property type="protein sequence ID" value="CAD7288672.1"/>
    <property type="molecule type" value="Genomic_DNA"/>
</dbReference>
<comment type="function">
    <text evidence="2 11 13">Catalyzes the transfer of a dimethylallyl group onto the adenine at position 37 in tRNAs that read codons beginning with uridine, leading to the formation of N6-(dimethylallyl)adenosine (i(6)A).</text>
</comment>
<evidence type="ECO:0000256" key="14">
    <source>
        <dbReference type="RuleBase" id="RU003785"/>
    </source>
</evidence>
<protein>
    <recommendedName>
        <fullName evidence="11">tRNA dimethylallyltransferase</fullName>
        <ecNumber evidence="11">2.5.1.75</ecNumber>
    </recommendedName>
    <alternativeName>
        <fullName evidence="11">Dimethylallyl diphosphate:tRNA dimethylallyltransferase</fullName>
        <shortName evidence="11">DMAPP:tRNA dimethylallyltransferase</shortName>
        <shortName evidence="11">DMATase</shortName>
    </alternativeName>
    <alternativeName>
        <fullName evidence="11">Isopentenyl-diphosphate:tRNA isopentenyltransferase</fullName>
        <shortName evidence="11">IPP transferase</shortName>
        <shortName evidence="11">IPPT</shortName>
        <shortName evidence="11">IPTase</shortName>
    </alternativeName>
</protein>
<dbReference type="EC" id="2.5.1.75" evidence="11"/>
<evidence type="ECO:0000256" key="3">
    <source>
        <dbReference type="ARBA" id="ARBA00005842"/>
    </source>
</evidence>
<keyword evidence="8 11" id="KW-0067">ATP-binding</keyword>
<evidence type="ECO:0000256" key="9">
    <source>
        <dbReference type="ARBA" id="ARBA00022842"/>
    </source>
</evidence>
<dbReference type="Pfam" id="PF01715">
    <property type="entry name" value="IPPT"/>
    <property type="match status" value="1"/>
</dbReference>
<comment type="cofactor">
    <cofactor evidence="1 11">
        <name>Mg(2+)</name>
        <dbReference type="ChEBI" id="CHEBI:18420"/>
    </cofactor>
</comment>
<name>A0ABN7K8C4_9BACT</name>
<keyword evidence="9 11" id="KW-0460">Magnesium</keyword>
<dbReference type="GO" id="GO:0052381">
    <property type="term" value="F:tRNA dimethylallyltransferase activity"/>
    <property type="evidence" value="ECO:0007669"/>
    <property type="project" value="UniProtKB-EC"/>
</dbReference>
<evidence type="ECO:0000256" key="11">
    <source>
        <dbReference type="HAMAP-Rule" id="MF_00185"/>
    </source>
</evidence>
<dbReference type="PANTHER" id="PTHR11088:SF60">
    <property type="entry name" value="TRNA DIMETHYLALLYLTRANSFERASE"/>
    <property type="match status" value="1"/>
</dbReference>
<evidence type="ECO:0000313" key="16">
    <source>
        <dbReference type="Proteomes" id="UP000789359"/>
    </source>
</evidence>
<keyword evidence="16" id="KW-1185">Reference proteome</keyword>
<evidence type="ECO:0000256" key="10">
    <source>
        <dbReference type="ARBA" id="ARBA00049563"/>
    </source>
</evidence>